<evidence type="ECO:0000313" key="5">
    <source>
        <dbReference type="Proteomes" id="UP000092555"/>
    </source>
</evidence>
<name>A0A1A0H7M8_9ASCO</name>
<dbReference type="InterPro" id="IPR004087">
    <property type="entry name" value="KH_dom"/>
</dbReference>
<organism evidence="4 5">
    <name type="scientific">Metschnikowia bicuspidata var. bicuspidata NRRL YB-4993</name>
    <dbReference type="NCBI Taxonomy" id="869754"/>
    <lineage>
        <taxon>Eukaryota</taxon>
        <taxon>Fungi</taxon>
        <taxon>Dikarya</taxon>
        <taxon>Ascomycota</taxon>
        <taxon>Saccharomycotina</taxon>
        <taxon>Pichiomycetes</taxon>
        <taxon>Metschnikowiaceae</taxon>
        <taxon>Metschnikowia</taxon>
    </lineage>
</organism>
<evidence type="ECO:0000256" key="1">
    <source>
        <dbReference type="PROSITE-ProRule" id="PRU00117"/>
    </source>
</evidence>
<sequence>MYSLENLHNIEVLVFSNYAFSLEVLLNHEKPSHYVRVSLTTHEVVLAIAVWEKCFGFMVRPQRPDTHVSFKKLAPGSWRVTLQGSRQNILKLLLATGFDIIRFQVDDLNAQVHALEEAFFGYSIRVPLSKIASKVDIFLKELKDPLSIVSDPEASSPPPPSLSASGNRLFGVPPRREDTNVSRLSSSQNPSNTIEIYRSHPASVASQEILVHKMKPKDLETESEDGFPGWGRVPLRTMHDYSDRNENTNAFSNENLAQVTETIRLSKSEVSAIIGPQGKRIDVIREATHCRISVLPVTLETMNSRFRTQEFPQTISLKGKPHQVAQAKVMLRRALLECRSK</sequence>
<dbReference type="GeneID" id="30027257"/>
<reference evidence="4 5" key="1">
    <citation type="submission" date="2016-05" db="EMBL/GenBank/DDBJ databases">
        <title>Comparative genomics of biotechnologically important yeasts.</title>
        <authorList>
            <consortium name="DOE Joint Genome Institute"/>
            <person name="Riley R."/>
            <person name="Haridas S."/>
            <person name="Wolfe K.H."/>
            <person name="Lopes M.R."/>
            <person name="Hittinger C.T."/>
            <person name="Goker M."/>
            <person name="Salamov A."/>
            <person name="Wisecaver J."/>
            <person name="Long T.M."/>
            <person name="Aerts A.L."/>
            <person name="Barry K."/>
            <person name="Choi C."/>
            <person name="Clum A."/>
            <person name="Coughlan A.Y."/>
            <person name="Deshpande S."/>
            <person name="Douglass A.P."/>
            <person name="Hanson S.J."/>
            <person name="Klenk H.-P."/>
            <person name="LaButti K."/>
            <person name="Lapidus A."/>
            <person name="Lindquist E."/>
            <person name="Lipzen A."/>
            <person name="Meier-kolthoff J.P."/>
            <person name="Ohm R.A."/>
            <person name="Otillar R.P."/>
            <person name="Pangilinan J."/>
            <person name="Peng Y."/>
            <person name="Rokas A."/>
            <person name="Rosa C.A."/>
            <person name="Scheuner C."/>
            <person name="Sibirny A.A."/>
            <person name="Slot J.C."/>
            <person name="Stielow J.B."/>
            <person name="Sun H."/>
            <person name="Kurtzman C.P."/>
            <person name="Blackwell M."/>
            <person name="Grigoriev I.V."/>
            <person name="Jeffries T.W."/>
        </authorList>
    </citation>
    <scope>NUCLEOTIDE SEQUENCE [LARGE SCALE GENOMIC DNA]</scope>
    <source>
        <strain evidence="4 5">NRRL YB-4993</strain>
    </source>
</reference>
<dbReference type="PROSITE" id="PS50084">
    <property type="entry name" value="KH_TYPE_1"/>
    <property type="match status" value="1"/>
</dbReference>
<dbReference type="Pfam" id="PF00013">
    <property type="entry name" value="KH_1"/>
    <property type="match status" value="1"/>
</dbReference>
<dbReference type="Gene3D" id="3.30.1370.10">
    <property type="entry name" value="K Homology domain, type 1"/>
    <property type="match status" value="1"/>
</dbReference>
<comment type="caution">
    <text evidence="4">The sequence shown here is derived from an EMBL/GenBank/DDBJ whole genome shotgun (WGS) entry which is preliminary data.</text>
</comment>
<keyword evidence="5" id="KW-1185">Reference proteome</keyword>
<dbReference type="InterPro" id="IPR004088">
    <property type="entry name" value="KH_dom_type_1"/>
</dbReference>
<dbReference type="InterPro" id="IPR036612">
    <property type="entry name" value="KH_dom_type_1_sf"/>
</dbReference>
<dbReference type="SUPFAM" id="SSF54791">
    <property type="entry name" value="Eukaryotic type KH-domain (KH-domain type I)"/>
    <property type="match status" value="1"/>
</dbReference>
<feature type="region of interest" description="Disordered" evidence="2">
    <location>
        <begin position="149"/>
        <end position="193"/>
    </location>
</feature>
<evidence type="ECO:0000259" key="3">
    <source>
        <dbReference type="SMART" id="SM00322"/>
    </source>
</evidence>
<proteinExistence type="predicted"/>
<evidence type="ECO:0000313" key="4">
    <source>
        <dbReference type="EMBL" id="OBA19897.1"/>
    </source>
</evidence>
<gene>
    <name evidence="4" type="ORF">METBIDRAFT_12930</name>
</gene>
<dbReference type="CDD" id="cd00105">
    <property type="entry name" value="KH-I"/>
    <property type="match status" value="1"/>
</dbReference>
<dbReference type="OrthoDB" id="442947at2759"/>
<dbReference type="RefSeq" id="XP_018710422.1">
    <property type="nucleotide sequence ID" value="XM_018854281.1"/>
</dbReference>
<accession>A0A1A0H7M8</accession>
<dbReference type="EMBL" id="LXTC01000005">
    <property type="protein sequence ID" value="OBA19897.1"/>
    <property type="molecule type" value="Genomic_DNA"/>
</dbReference>
<dbReference type="Proteomes" id="UP000092555">
    <property type="component" value="Unassembled WGS sequence"/>
</dbReference>
<feature type="compositionally biased region" description="Polar residues" evidence="2">
    <location>
        <begin position="181"/>
        <end position="193"/>
    </location>
</feature>
<dbReference type="SMART" id="SM00322">
    <property type="entry name" value="KH"/>
    <property type="match status" value="1"/>
</dbReference>
<feature type="domain" description="K Homology" evidence="3">
    <location>
        <begin position="257"/>
        <end position="336"/>
    </location>
</feature>
<dbReference type="AlphaFoldDB" id="A0A1A0H7M8"/>
<evidence type="ECO:0000256" key="2">
    <source>
        <dbReference type="SAM" id="MobiDB-lite"/>
    </source>
</evidence>
<keyword evidence="1" id="KW-0694">RNA-binding</keyword>
<protein>
    <recommendedName>
        <fullName evidence="3">K Homology domain-containing protein</fullName>
    </recommendedName>
</protein>
<dbReference type="GO" id="GO:0003723">
    <property type="term" value="F:RNA binding"/>
    <property type="evidence" value="ECO:0007669"/>
    <property type="project" value="UniProtKB-UniRule"/>
</dbReference>